<feature type="non-terminal residue" evidence="1">
    <location>
        <position position="1"/>
    </location>
</feature>
<keyword evidence="2" id="KW-1185">Reference proteome</keyword>
<sequence length="254" mass="26182">LLVGESLLHGALLPVEGRELTSQLATRSVSGQQGSTSTANVLLTRDVTQTITPNVSATIQLPNSGQNGEQIFQGAAGQYVSLVPNAIATTPSNATVYYAMYDPDGDLVAHDSFYIGSTVNFPRLGKSGNYSIYIDPYMGAQASINDTLLIDSAVYANVNGPAVSVSATVRNQNAYVLFEAVQGSSYTVSANCVADGGYVGIYIKGPSGSNVGASGGCGSYNNGAILNNAPQSGIYTVVMSGDKPFSADVSVTQP</sequence>
<name>A0A316HRM0_9GAMM</name>
<dbReference type="AlphaFoldDB" id="A0A316HRM0"/>
<gene>
    <name evidence="1" type="ORF">C7456_1262</name>
</gene>
<dbReference type="EMBL" id="QGHC01000026">
    <property type="protein sequence ID" value="PWK80950.1"/>
    <property type="molecule type" value="Genomic_DNA"/>
</dbReference>
<dbReference type="Proteomes" id="UP000245812">
    <property type="component" value="Unassembled WGS sequence"/>
</dbReference>
<comment type="caution">
    <text evidence="1">The sequence shown here is derived from an EMBL/GenBank/DDBJ whole genome shotgun (WGS) entry which is preliminary data.</text>
</comment>
<reference evidence="1 2" key="1">
    <citation type="submission" date="2018-05" db="EMBL/GenBank/DDBJ databases">
        <title>Genomic Encyclopedia of Type Strains, Phase IV (KMG-IV): sequencing the most valuable type-strain genomes for metagenomic binning, comparative biology and taxonomic classification.</title>
        <authorList>
            <person name="Goeker M."/>
        </authorList>
    </citation>
    <scope>NUCLEOTIDE SEQUENCE [LARGE SCALE GENOMIC DNA]</scope>
    <source>
        <strain evidence="1 2">DSM 14263</strain>
    </source>
</reference>
<evidence type="ECO:0000313" key="1">
    <source>
        <dbReference type="EMBL" id="PWK80950.1"/>
    </source>
</evidence>
<evidence type="ECO:0000313" key="2">
    <source>
        <dbReference type="Proteomes" id="UP000245812"/>
    </source>
</evidence>
<accession>A0A316HRM0</accession>
<protein>
    <recommendedName>
        <fullName evidence="3">Pre-peptidase</fullName>
    </recommendedName>
</protein>
<dbReference type="RefSeq" id="WP_211306347.1">
    <property type="nucleotide sequence ID" value="NZ_QGHC01000026.1"/>
</dbReference>
<organism evidence="1 2">
    <name type="scientific">Fulvimonas soli</name>
    <dbReference type="NCBI Taxonomy" id="155197"/>
    <lineage>
        <taxon>Bacteria</taxon>
        <taxon>Pseudomonadati</taxon>
        <taxon>Pseudomonadota</taxon>
        <taxon>Gammaproteobacteria</taxon>
        <taxon>Lysobacterales</taxon>
        <taxon>Rhodanobacteraceae</taxon>
        <taxon>Fulvimonas</taxon>
    </lineage>
</organism>
<evidence type="ECO:0008006" key="3">
    <source>
        <dbReference type="Google" id="ProtNLM"/>
    </source>
</evidence>
<proteinExistence type="predicted"/>